<evidence type="ECO:0000256" key="1">
    <source>
        <dbReference type="SAM" id="MobiDB-lite"/>
    </source>
</evidence>
<dbReference type="Proteomes" id="UP000484015">
    <property type="component" value="Unassembled WGS sequence"/>
</dbReference>
<dbReference type="Pfam" id="PF17273">
    <property type="entry name" value="DUF5338"/>
    <property type="match status" value="1"/>
</dbReference>
<dbReference type="InterPro" id="IPR035225">
    <property type="entry name" value="DUF5338"/>
</dbReference>
<dbReference type="RefSeq" id="WP_155441343.1">
    <property type="nucleotide sequence ID" value="NZ_WNLA01000019.1"/>
</dbReference>
<dbReference type="OrthoDB" id="8686887at2"/>
<accession>A0A6L6Q527</accession>
<proteinExistence type="predicted"/>
<keyword evidence="3" id="KW-1185">Reference proteome</keyword>
<reference evidence="2 3" key="1">
    <citation type="submission" date="2019-11" db="EMBL/GenBank/DDBJ databases">
        <title>Type strains purchased from KCTC, JCM and DSMZ.</title>
        <authorList>
            <person name="Lu H."/>
        </authorList>
    </citation>
    <scope>NUCLEOTIDE SEQUENCE [LARGE SCALE GENOMIC DNA]</scope>
    <source>
        <strain evidence="2 3">KCTC 42409</strain>
    </source>
</reference>
<evidence type="ECO:0000313" key="3">
    <source>
        <dbReference type="Proteomes" id="UP000484015"/>
    </source>
</evidence>
<dbReference type="EMBL" id="WNLA01000019">
    <property type="protein sequence ID" value="MTW04993.1"/>
    <property type="molecule type" value="Genomic_DNA"/>
</dbReference>
<comment type="caution">
    <text evidence="2">The sequence shown here is derived from an EMBL/GenBank/DDBJ whole genome shotgun (WGS) entry which is preliminary data.</text>
</comment>
<gene>
    <name evidence="2" type="ORF">GM668_23225</name>
</gene>
<protein>
    <submittedName>
        <fullName evidence="2">TraK</fullName>
    </submittedName>
</protein>
<feature type="compositionally biased region" description="Low complexity" evidence="1">
    <location>
        <begin position="76"/>
        <end position="90"/>
    </location>
</feature>
<evidence type="ECO:0000313" key="2">
    <source>
        <dbReference type="EMBL" id="MTW04993.1"/>
    </source>
</evidence>
<feature type="region of interest" description="Disordered" evidence="1">
    <location>
        <begin position="76"/>
        <end position="132"/>
    </location>
</feature>
<organism evidence="2 3">
    <name type="scientific">Pseudoduganella ginsengisoli</name>
    <dbReference type="NCBI Taxonomy" id="1462440"/>
    <lineage>
        <taxon>Bacteria</taxon>
        <taxon>Pseudomonadati</taxon>
        <taxon>Pseudomonadota</taxon>
        <taxon>Betaproteobacteria</taxon>
        <taxon>Burkholderiales</taxon>
        <taxon>Oxalobacteraceae</taxon>
        <taxon>Telluria group</taxon>
        <taxon>Pseudoduganella</taxon>
    </lineage>
</organism>
<name>A0A6L6Q527_9BURK</name>
<dbReference type="AlphaFoldDB" id="A0A6L6Q527"/>
<sequence length="132" mass="14436">MAKNYVSQLGEWVASQPATQKAKNLTAFLAVRDDVRDALNAAYSVKTVWAHLYESKRIDIKYDAFLGYVHRYLQKSGQQSESSDSQQSGAAGAGAGFRGKPAGPASRSEPRKLSVDMPGFVFNPIPNKDELL</sequence>